<accession>A0A1D7QSF3</accession>
<evidence type="ECO:0000256" key="3">
    <source>
        <dbReference type="ARBA" id="ARBA00022795"/>
    </source>
</evidence>
<evidence type="ECO:0000256" key="1">
    <source>
        <dbReference type="ARBA" id="ARBA00004514"/>
    </source>
</evidence>
<keyword evidence="9" id="KW-0969">Cilium</keyword>
<organism evidence="9 10">
    <name type="scientific">Salisediminibacterium beveridgei</name>
    <dbReference type="NCBI Taxonomy" id="632773"/>
    <lineage>
        <taxon>Bacteria</taxon>
        <taxon>Bacillati</taxon>
        <taxon>Bacillota</taxon>
        <taxon>Bacilli</taxon>
        <taxon>Bacillales</taxon>
        <taxon>Bacillaceae</taxon>
        <taxon>Salisediminibacterium</taxon>
    </lineage>
</organism>
<evidence type="ECO:0000313" key="10">
    <source>
        <dbReference type="Proteomes" id="UP000094463"/>
    </source>
</evidence>
<reference evidence="9 10" key="1">
    <citation type="submission" date="2015-08" db="EMBL/GenBank/DDBJ databases">
        <title>The complete genome sequence of Bacillus beveridgei MLTeJB.</title>
        <authorList>
            <person name="Hanson T.E."/>
            <person name="Mesa C."/>
            <person name="Basesman S.M."/>
            <person name="Oremland R.S."/>
        </authorList>
    </citation>
    <scope>NUCLEOTIDE SEQUENCE [LARGE SCALE GENOMIC DNA]</scope>
    <source>
        <strain evidence="9 10">MLTeJB</strain>
    </source>
</reference>
<sequence>MNALMELFSITKKLYDHVEKPLPHGDERDAYLEEIAALLKRREELISNVEAPQTEQEKRIARTLLDFNEKLTRRLTVIQGEIGQDLNRIKQKKSTGRHYENPYSGRTSDGVFFDSKK</sequence>
<dbReference type="RefSeq" id="WP_069364058.1">
    <property type="nucleotide sequence ID" value="NZ_CP012502.1"/>
</dbReference>
<protein>
    <recommendedName>
        <fullName evidence="7">Flagellar protein FliT</fullName>
    </recommendedName>
</protein>
<keyword evidence="2" id="KW-0963">Cytoplasm</keyword>
<dbReference type="AlphaFoldDB" id="A0A1D7QSF3"/>
<evidence type="ECO:0000256" key="6">
    <source>
        <dbReference type="ARBA" id="ARBA00093785"/>
    </source>
</evidence>
<evidence type="ECO:0000256" key="2">
    <source>
        <dbReference type="ARBA" id="ARBA00022490"/>
    </source>
</evidence>
<gene>
    <name evidence="9" type="primary">fliT</name>
    <name evidence="9" type="ORF">BBEV_0539</name>
</gene>
<comment type="similarity">
    <text evidence="6">Belongs to the bacillales FliT family.</text>
</comment>
<feature type="region of interest" description="Disordered" evidence="8">
    <location>
        <begin position="89"/>
        <end position="117"/>
    </location>
</feature>
<keyword evidence="10" id="KW-1185">Reference proteome</keyword>
<keyword evidence="9" id="KW-0282">Flagellum</keyword>
<keyword evidence="4" id="KW-0143">Chaperone</keyword>
<evidence type="ECO:0000256" key="7">
    <source>
        <dbReference type="ARBA" id="ARBA00093797"/>
    </source>
</evidence>
<dbReference type="Pfam" id="PF05400">
    <property type="entry name" value="FliT"/>
    <property type="match status" value="1"/>
</dbReference>
<dbReference type="EMBL" id="CP012502">
    <property type="protein sequence ID" value="AOM81932.1"/>
    <property type="molecule type" value="Genomic_DNA"/>
</dbReference>
<evidence type="ECO:0000256" key="8">
    <source>
        <dbReference type="SAM" id="MobiDB-lite"/>
    </source>
</evidence>
<evidence type="ECO:0000256" key="4">
    <source>
        <dbReference type="ARBA" id="ARBA00023186"/>
    </source>
</evidence>
<dbReference type="STRING" id="632773.BBEV_0539"/>
<proteinExistence type="inferred from homology"/>
<name>A0A1D7QSF3_9BACI</name>
<dbReference type="Proteomes" id="UP000094463">
    <property type="component" value="Chromosome"/>
</dbReference>
<comment type="function">
    <text evidence="5">May act as an export chaperone for the filament capping protein FliD.</text>
</comment>
<dbReference type="KEGG" id="bbev:BBEV_0539"/>
<evidence type="ECO:0000313" key="9">
    <source>
        <dbReference type="EMBL" id="AOM81932.1"/>
    </source>
</evidence>
<comment type="subcellular location">
    <subcellularLocation>
        <location evidence="1">Cytoplasm</location>
        <location evidence="1">Cytosol</location>
    </subcellularLocation>
</comment>
<dbReference type="OrthoDB" id="2353131at2"/>
<keyword evidence="9" id="KW-0966">Cell projection</keyword>
<evidence type="ECO:0000256" key="5">
    <source>
        <dbReference type="ARBA" id="ARBA00093765"/>
    </source>
</evidence>
<keyword evidence="3" id="KW-1005">Bacterial flagellum biogenesis</keyword>
<dbReference type="InterPro" id="IPR008622">
    <property type="entry name" value="FliT"/>
</dbReference>